<reference evidence="1" key="2">
    <citation type="submission" date="2022-09" db="EMBL/GenBank/DDBJ databases">
        <title>Genome analysis and characterization of larvicidal activity of Brevibacillus strains.</title>
        <authorList>
            <person name="Patrusheva E.V."/>
            <person name="Izotova A.O."/>
            <person name="Toshchakov S.V."/>
            <person name="Sineoky S.P."/>
        </authorList>
    </citation>
    <scope>NUCLEOTIDE SEQUENCE</scope>
    <source>
        <strain evidence="1">VKPM_B-13247</strain>
    </source>
</reference>
<evidence type="ECO:0000313" key="3">
    <source>
        <dbReference type="Proteomes" id="UP000239759"/>
    </source>
</evidence>
<gene>
    <name evidence="2" type="ORF">C4A77_04400</name>
    <name evidence="1" type="ORF">O0554_06990</name>
</gene>
<dbReference type="EMBL" id="PRKQ01000003">
    <property type="protein sequence ID" value="PPB10873.1"/>
    <property type="molecule type" value="Genomic_DNA"/>
</dbReference>
<protein>
    <submittedName>
        <fullName evidence="1">Uncharacterized protein</fullName>
    </submittedName>
</protein>
<comment type="caution">
    <text evidence="1">The sequence shown here is derived from an EMBL/GenBank/DDBJ whole genome shotgun (WGS) entry which is preliminary data.</text>
</comment>
<evidence type="ECO:0000313" key="4">
    <source>
        <dbReference type="Proteomes" id="UP001077662"/>
    </source>
</evidence>
<dbReference type="Proteomes" id="UP001077662">
    <property type="component" value="Unassembled WGS sequence"/>
</dbReference>
<sequence length="83" mass="9504">MISSGMGEGQAKVGVYGKQKRYEPVAVRIDRQKKMARDIVQMFADHNLHPDGALATLEYARAQIESKRQMFMDQYHNQSDPFS</sequence>
<dbReference type="Proteomes" id="UP000239759">
    <property type="component" value="Unassembled WGS sequence"/>
</dbReference>
<evidence type="ECO:0000313" key="1">
    <source>
        <dbReference type="EMBL" id="MCZ0806666.1"/>
    </source>
</evidence>
<evidence type="ECO:0000313" key="2">
    <source>
        <dbReference type="EMBL" id="PPB10873.1"/>
    </source>
</evidence>
<organism evidence="1 4">
    <name type="scientific">Brevibacillus laterosporus</name>
    <name type="common">Bacillus laterosporus</name>
    <dbReference type="NCBI Taxonomy" id="1465"/>
    <lineage>
        <taxon>Bacteria</taxon>
        <taxon>Bacillati</taxon>
        <taxon>Bacillota</taxon>
        <taxon>Bacilli</taxon>
        <taxon>Bacillales</taxon>
        <taxon>Paenibacillaceae</taxon>
        <taxon>Brevibacillus</taxon>
    </lineage>
</organism>
<dbReference type="AlphaFoldDB" id="A0AAP3DF12"/>
<accession>A0AAP3DF12</accession>
<reference evidence="2 3" key="1">
    <citation type="submission" date="2018-02" db="EMBL/GenBank/DDBJ databases">
        <title>Comparative analysis of genomes of three Brevibacillus laterosporus strains producers of potent antimicrobials isolated from silage.</title>
        <authorList>
            <person name="Kojic M."/>
            <person name="Miljkovic M."/>
            <person name="Studholme D."/>
            <person name="Filipic B."/>
        </authorList>
    </citation>
    <scope>NUCLEOTIDE SEQUENCE [LARGE SCALE GENOMIC DNA]</scope>
    <source>
        <strain evidence="2 3">BGSP11</strain>
    </source>
</reference>
<name>A0AAP3DF12_BRELA</name>
<dbReference type="RefSeq" id="WP_104030889.1">
    <property type="nucleotide sequence ID" value="NZ_JADGMT010000001.1"/>
</dbReference>
<dbReference type="EMBL" id="JAPTNE010000007">
    <property type="protein sequence ID" value="MCZ0806666.1"/>
    <property type="molecule type" value="Genomic_DNA"/>
</dbReference>
<proteinExistence type="predicted"/>